<sequence>MAEKNVIDDRITATIREIYRLHSLQLKEKSCDLERSLSIREPFYCLRRVPRFLVRPDLHSSSEPAYTPLVRLDDASTDDLTWKVPASCRKLLIEGDDGSGKTMICFRLIHGWYDLWRKHPNMPEHCLYISGTTNFDMVDAKSEITSCKGFISLITQSVLTQINSVLPAISISKTEMHSWILANAHNMALIVDNICITSQLFEYICDLIGDNQLTFSRLLIFTKPGLLHKTNVDCLFYSYGLSIGYSHRVFTKHLAKQYGEIDHIITPILRFDPSMELFRNPLSCSLLGSYLELYLWDNGMDIPAPSCKLDLLDSLIHVSTSNLITVCRESTKTCTTQDIKHFIEILEKLAFKGIQTGSYYISKNVLPEIFHDQHICDLHFLYEVHNLDDIVPRAISFTGRCFRDYFASRHVCKQMSASLQSDDNFHQEILSTRYSSLWSLCSRSFYRDGNYSLLCWIIESLLNKVQSHQYIKQSNTDGCESTRAGLKYVSKILHCLKECEFEETLTCKVCAGFPEILEISFNQCPLDTIQDFISLCSVTSPKCLEIGVYWDKLNIERSLTEALSSAINSLKTVNSLVVRATSIDNTDQFARFICGIFDNNSSIECLTIGGPLNAVHNISQHGRNNISKVFVNPKLVLRKLALENFNYHYRSMYVLNCWPTIFHTIRVKKCSLDSAGKAIARLTENFEEFHELCIEFCACPPKTLLQIFSGVNNCRYLTVVKLSYLCTNRIVSKVYVKHPNFKTSFNESVSLGLSNLLGRLPNLAELQLCYNGIDDASAQVIIEGIFNTRRLTYIDITGNNMTDVSVDAMVSIIHTLPNLQTLLICDNSFTTSGRKHIIKGSIKNSQLRLGL</sequence>
<reference evidence="1 2" key="1">
    <citation type="submission" date="2024-01" db="EMBL/GenBank/DDBJ databases">
        <title>The genome of the rayed Mediterranean limpet Patella caerulea (Linnaeus, 1758).</title>
        <authorList>
            <person name="Anh-Thu Weber A."/>
            <person name="Halstead-Nussloch G."/>
        </authorList>
    </citation>
    <scope>NUCLEOTIDE SEQUENCE [LARGE SCALE GENOMIC DNA]</scope>
    <source>
        <strain evidence="1">AATW-2023a</strain>
        <tissue evidence="1">Whole specimen</tissue>
    </source>
</reference>
<dbReference type="InterPro" id="IPR027417">
    <property type="entry name" value="P-loop_NTPase"/>
</dbReference>
<dbReference type="Gene3D" id="3.40.50.300">
    <property type="entry name" value="P-loop containing nucleotide triphosphate hydrolases"/>
    <property type="match status" value="1"/>
</dbReference>
<name>A0AAN8GCK3_PATCE</name>
<dbReference type="PANTHER" id="PTHR46312:SF2">
    <property type="entry name" value="NUCLEOTIDE-BINDING OLIGOMERIZATION DOMAIN-CONTAINING PROTEIN 2-LIKE"/>
    <property type="match status" value="1"/>
</dbReference>
<comment type="caution">
    <text evidence="1">The sequence shown here is derived from an EMBL/GenBank/DDBJ whole genome shotgun (WGS) entry which is preliminary data.</text>
</comment>
<dbReference type="EMBL" id="JAZGQO010000018">
    <property type="protein sequence ID" value="KAK6167261.1"/>
    <property type="molecule type" value="Genomic_DNA"/>
</dbReference>
<proteinExistence type="predicted"/>
<accession>A0AAN8GCK3</accession>
<dbReference type="Gene3D" id="3.80.10.10">
    <property type="entry name" value="Ribonuclease Inhibitor"/>
    <property type="match status" value="1"/>
</dbReference>
<dbReference type="InterPro" id="IPR032675">
    <property type="entry name" value="LRR_dom_sf"/>
</dbReference>
<evidence type="ECO:0000313" key="1">
    <source>
        <dbReference type="EMBL" id="KAK6167261.1"/>
    </source>
</evidence>
<dbReference type="AlphaFoldDB" id="A0AAN8GCK3"/>
<gene>
    <name evidence="1" type="ORF">SNE40_021335</name>
</gene>
<organism evidence="1 2">
    <name type="scientific">Patella caerulea</name>
    <name type="common">Rayed Mediterranean limpet</name>
    <dbReference type="NCBI Taxonomy" id="87958"/>
    <lineage>
        <taxon>Eukaryota</taxon>
        <taxon>Metazoa</taxon>
        <taxon>Spiralia</taxon>
        <taxon>Lophotrochozoa</taxon>
        <taxon>Mollusca</taxon>
        <taxon>Gastropoda</taxon>
        <taxon>Patellogastropoda</taxon>
        <taxon>Patelloidea</taxon>
        <taxon>Patellidae</taxon>
        <taxon>Patella</taxon>
    </lineage>
</organism>
<keyword evidence="2" id="KW-1185">Reference proteome</keyword>
<dbReference type="SUPFAM" id="SSF52047">
    <property type="entry name" value="RNI-like"/>
    <property type="match status" value="1"/>
</dbReference>
<dbReference type="PANTHER" id="PTHR46312">
    <property type="entry name" value="NACHT DOMAIN-CONTAINING PROTEIN"/>
    <property type="match status" value="1"/>
</dbReference>
<dbReference type="Proteomes" id="UP001347796">
    <property type="component" value="Unassembled WGS sequence"/>
</dbReference>
<evidence type="ECO:0008006" key="3">
    <source>
        <dbReference type="Google" id="ProtNLM"/>
    </source>
</evidence>
<evidence type="ECO:0000313" key="2">
    <source>
        <dbReference type="Proteomes" id="UP001347796"/>
    </source>
</evidence>
<protein>
    <recommendedName>
        <fullName evidence="3">NACHT domain-containing protein</fullName>
    </recommendedName>
</protein>